<dbReference type="NCBIfam" id="TIGR01552">
    <property type="entry name" value="phd_fam"/>
    <property type="match status" value="1"/>
</dbReference>
<dbReference type="KEGG" id="slia:HA039_12315"/>
<comment type="similarity">
    <text evidence="1 2">Belongs to the phD/YefM antitoxin family.</text>
</comment>
<keyword evidence="4" id="KW-1185">Reference proteome</keyword>
<protein>
    <recommendedName>
        <fullName evidence="2">Antitoxin</fullName>
    </recommendedName>
</protein>
<evidence type="ECO:0000256" key="2">
    <source>
        <dbReference type="RuleBase" id="RU362080"/>
    </source>
</evidence>
<organism evidence="3 4">
    <name type="scientific">Streptomyces liangshanensis</name>
    <dbReference type="NCBI Taxonomy" id="2717324"/>
    <lineage>
        <taxon>Bacteria</taxon>
        <taxon>Bacillati</taxon>
        <taxon>Actinomycetota</taxon>
        <taxon>Actinomycetes</taxon>
        <taxon>Kitasatosporales</taxon>
        <taxon>Streptomycetaceae</taxon>
        <taxon>Streptomyces</taxon>
    </lineage>
</organism>
<evidence type="ECO:0000256" key="1">
    <source>
        <dbReference type="ARBA" id="ARBA00009981"/>
    </source>
</evidence>
<dbReference type="InterPro" id="IPR006442">
    <property type="entry name" value="Antitoxin_Phd/YefM"/>
</dbReference>
<dbReference type="AlphaFoldDB" id="A0A6G9GY72"/>
<evidence type="ECO:0000313" key="3">
    <source>
        <dbReference type="EMBL" id="QIQ03006.1"/>
    </source>
</evidence>
<sequence length="89" mass="9732">MTAPVGRTDTYALTEARTNFGALVRRVALAHDRIVVTDRGHVSAVLVNPQDLADLEDSLAIAEYRQSVADGTARFVTHQDLKRQLGLTD</sequence>
<comment type="function">
    <text evidence="2">Antitoxin component of a type II toxin-antitoxin (TA) system.</text>
</comment>
<dbReference type="Proteomes" id="UP000501179">
    <property type="component" value="Chromosome"/>
</dbReference>
<accession>A0A6G9GY72</accession>
<dbReference type="InterPro" id="IPR036165">
    <property type="entry name" value="YefM-like_sf"/>
</dbReference>
<name>A0A6G9GY72_9ACTN</name>
<reference evidence="3 4" key="1">
    <citation type="submission" date="2020-03" db="EMBL/GenBank/DDBJ databases">
        <title>A novel species.</title>
        <authorList>
            <person name="Gao J."/>
        </authorList>
    </citation>
    <scope>NUCLEOTIDE SEQUENCE [LARGE SCALE GENOMIC DNA]</scope>
    <source>
        <strain evidence="3 4">QMT-12</strain>
    </source>
</reference>
<proteinExistence type="inferred from homology"/>
<evidence type="ECO:0000313" key="4">
    <source>
        <dbReference type="Proteomes" id="UP000501179"/>
    </source>
</evidence>
<dbReference type="Gene3D" id="3.40.1620.10">
    <property type="entry name" value="YefM-like domain"/>
    <property type="match status" value="1"/>
</dbReference>
<gene>
    <name evidence="3" type="ORF">HA039_12315</name>
</gene>
<dbReference type="SUPFAM" id="SSF143120">
    <property type="entry name" value="YefM-like"/>
    <property type="match status" value="1"/>
</dbReference>
<dbReference type="Pfam" id="PF02604">
    <property type="entry name" value="PhdYeFM_antitox"/>
    <property type="match status" value="1"/>
</dbReference>
<dbReference type="EMBL" id="CP050177">
    <property type="protein sequence ID" value="QIQ03006.1"/>
    <property type="molecule type" value="Genomic_DNA"/>
</dbReference>
<dbReference type="RefSeq" id="WP_167028095.1">
    <property type="nucleotide sequence ID" value="NZ_CP050177.1"/>
</dbReference>